<protein>
    <submittedName>
        <fullName evidence="1">KLLA0D08789p</fullName>
    </submittedName>
</protein>
<dbReference type="KEGG" id="kla:KLLA0_D08789g"/>
<dbReference type="HOGENOM" id="CLU_2184373_0_0_1"/>
<sequence length="109" mass="12282">MRVKPVCFMAVCLPHGTGTACSIYVVFTSNSQTLSILFLVSVYAKASTCLNADIILKSDMDQFLINLKVRLNDSSTKTPTLVVCLKNERQKPRHYLKPENSPFMQLIRK</sequence>
<accession>Q6CRI5</accession>
<gene>
    <name evidence="1" type="ORF">KLLA0_D08789g</name>
</gene>
<dbReference type="InParanoid" id="Q6CRI5"/>
<dbReference type="PROSITE" id="PS51257">
    <property type="entry name" value="PROKAR_LIPOPROTEIN"/>
    <property type="match status" value="1"/>
</dbReference>
<dbReference type="Proteomes" id="UP000000598">
    <property type="component" value="Chromosome D"/>
</dbReference>
<dbReference type="GeneID" id="2893225"/>
<dbReference type="AlphaFoldDB" id="Q6CRI5"/>
<reference evidence="1 2" key="1">
    <citation type="journal article" date="2004" name="Nature">
        <title>Genome evolution in yeasts.</title>
        <authorList>
            <consortium name="Genolevures"/>
            <person name="Dujon B."/>
            <person name="Sherman D."/>
            <person name="Fischer G."/>
            <person name="Durrens P."/>
            <person name="Casaregola S."/>
            <person name="Lafontaine I."/>
            <person name="de Montigny J."/>
            <person name="Marck C."/>
            <person name="Neuveglise C."/>
            <person name="Talla E."/>
            <person name="Goffard N."/>
            <person name="Frangeul L."/>
            <person name="Aigle M."/>
            <person name="Anthouard V."/>
            <person name="Babour A."/>
            <person name="Barbe V."/>
            <person name="Barnay S."/>
            <person name="Blanchin S."/>
            <person name="Beckerich J.M."/>
            <person name="Beyne E."/>
            <person name="Bleykasten C."/>
            <person name="Boisrame A."/>
            <person name="Boyer J."/>
            <person name="Cattolico L."/>
            <person name="Confanioleri F."/>
            <person name="de Daruvar A."/>
            <person name="Despons L."/>
            <person name="Fabre E."/>
            <person name="Fairhead C."/>
            <person name="Ferry-Dumazet H."/>
            <person name="Groppi A."/>
            <person name="Hantraye F."/>
            <person name="Hennequin C."/>
            <person name="Jauniaux N."/>
            <person name="Joyet P."/>
            <person name="Kachouri R."/>
            <person name="Kerrest A."/>
            <person name="Koszul R."/>
            <person name="Lemaire M."/>
            <person name="Lesur I."/>
            <person name="Ma L."/>
            <person name="Muller H."/>
            <person name="Nicaud J.M."/>
            <person name="Nikolski M."/>
            <person name="Oztas S."/>
            <person name="Ozier-Kalogeropoulos O."/>
            <person name="Pellenz S."/>
            <person name="Potier S."/>
            <person name="Richard G.F."/>
            <person name="Straub M.L."/>
            <person name="Suleau A."/>
            <person name="Swennene D."/>
            <person name="Tekaia F."/>
            <person name="Wesolowski-Louvel M."/>
            <person name="Westhof E."/>
            <person name="Wirth B."/>
            <person name="Zeniou-Meyer M."/>
            <person name="Zivanovic I."/>
            <person name="Bolotin-Fukuhara M."/>
            <person name="Thierry A."/>
            <person name="Bouchier C."/>
            <person name="Caudron B."/>
            <person name="Scarpelli C."/>
            <person name="Gaillardin C."/>
            <person name="Weissenbach J."/>
            <person name="Wincker P."/>
            <person name="Souciet J.L."/>
        </authorList>
    </citation>
    <scope>NUCLEOTIDE SEQUENCE [LARGE SCALE GENOMIC DNA]</scope>
    <source>
        <strain evidence="2">ATCC 8585 / CBS 2359 / DSM 70799 / NBRC 1267 / NRRL Y-1140 / WM37</strain>
    </source>
</reference>
<keyword evidence="2" id="KW-1185">Reference proteome</keyword>
<dbReference type="PaxDb" id="284590-Q6CRI5"/>
<dbReference type="EMBL" id="CR382124">
    <property type="protein sequence ID" value="CAH00550.1"/>
    <property type="molecule type" value="Genomic_DNA"/>
</dbReference>
<name>Q6CRI5_KLULA</name>
<evidence type="ECO:0000313" key="2">
    <source>
        <dbReference type="Proteomes" id="UP000000598"/>
    </source>
</evidence>
<proteinExistence type="predicted"/>
<evidence type="ECO:0000313" key="1">
    <source>
        <dbReference type="EMBL" id="CAH00550.1"/>
    </source>
</evidence>
<dbReference type="RefSeq" id="XP_453454.1">
    <property type="nucleotide sequence ID" value="XM_453454.1"/>
</dbReference>
<organism evidence="1 2">
    <name type="scientific">Kluyveromyces lactis (strain ATCC 8585 / CBS 2359 / DSM 70799 / NBRC 1267 / NRRL Y-1140 / WM37)</name>
    <name type="common">Yeast</name>
    <name type="synonym">Candida sphaerica</name>
    <dbReference type="NCBI Taxonomy" id="284590"/>
    <lineage>
        <taxon>Eukaryota</taxon>
        <taxon>Fungi</taxon>
        <taxon>Dikarya</taxon>
        <taxon>Ascomycota</taxon>
        <taxon>Saccharomycotina</taxon>
        <taxon>Saccharomycetes</taxon>
        <taxon>Saccharomycetales</taxon>
        <taxon>Saccharomycetaceae</taxon>
        <taxon>Kluyveromyces</taxon>
    </lineage>
</organism>